<proteinExistence type="predicted"/>
<evidence type="ECO:0000313" key="3">
    <source>
        <dbReference type="Proteomes" id="UP001153712"/>
    </source>
</evidence>
<dbReference type="Proteomes" id="UP001153712">
    <property type="component" value="Chromosome 15"/>
</dbReference>
<sequence length="85" mass="9208">MKSTGVILLICLMVINDFVAAEVMNVKEPQENINHTRAKRLSCDLLAIQVAELNVGETLCANLCKLQGKATGSCVDHNCSCKEMA</sequence>
<evidence type="ECO:0000313" key="2">
    <source>
        <dbReference type="EMBL" id="CAG9858051.1"/>
    </source>
</evidence>
<protein>
    <submittedName>
        <fullName evidence="2">Uncharacterized protein</fullName>
    </submittedName>
</protein>
<dbReference type="InterPro" id="IPR036574">
    <property type="entry name" value="Scorpion_toxin-like_sf"/>
</dbReference>
<keyword evidence="1" id="KW-0732">Signal</keyword>
<reference evidence="2" key="1">
    <citation type="submission" date="2022-01" db="EMBL/GenBank/DDBJ databases">
        <authorList>
            <person name="King R."/>
        </authorList>
    </citation>
    <scope>NUCLEOTIDE SEQUENCE</scope>
</reference>
<keyword evidence="3" id="KW-1185">Reference proteome</keyword>
<dbReference type="GO" id="GO:0051707">
    <property type="term" value="P:response to other organism"/>
    <property type="evidence" value="ECO:0007669"/>
    <property type="project" value="UniProtKB-ARBA"/>
</dbReference>
<accession>A0A9N9TKI4</accession>
<feature type="chain" id="PRO_5040160181" evidence="1">
    <location>
        <begin position="22"/>
        <end position="85"/>
    </location>
</feature>
<evidence type="ECO:0000256" key="1">
    <source>
        <dbReference type="SAM" id="SignalP"/>
    </source>
</evidence>
<organism evidence="2 3">
    <name type="scientific">Phyllotreta striolata</name>
    <name type="common">Striped flea beetle</name>
    <name type="synonym">Crioceris striolata</name>
    <dbReference type="NCBI Taxonomy" id="444603"/>
    <lineage>
        <taxon>Eukaryota</taxon>
        <taxon>Metazoa</taxon>
        <taxon>Ecdysozoa</taxon>
        <taxon>Arthropoda</taxon>
        <taxon>Hexapoda</taxon>
        <taxon>Insecta</taxon>
        <taxon>Pterygota</taxon>
        <taxon>Neoptera</taxon>
        <taxon>Endopterygota</taxon>
        <taxon>Coleoptera</taxon>
        <taxon>Polyphaga</taxon>
        <taxon>Cucujiformia</taxon>
        <taxon>Chrysomeloidea</taxon>
        <taxon>Chrysomelidae</taxon>
        <taxon>Galerucinae</taxon>
        <taxon>Alticini</taxon>
        <taxon>Phyllotreta</taxon>
    </lineage>
</organism>
<dbReference type="Gene3D" id="3.30.30.10">
    <property type="entry name" value="Knottin, scorpion toxin-like"/>
    <property type="match status" value="1"/>
</dbReference>
<name>A0A9N9TKI4_PHYSR</name>
<dbReference type="EMBL" id="OU900108">
    <property type="protein sequence ID" value="CAG9858051.1"/>
    <property type="molecule type" value="Genomic_DNA"/>
</dbReference>
<gene>
    <name evidence="2" type="ORF">PHYEVI_LOCUS4444</name>
</gene>
<dbReference type="AlphaFoldDB" id="A0A9N9TKI4"/>
<dbReference type="OrthoDB" id="10038290at2759"/>
<feature type="signal peptide" evidence="1">
    <location>
        <begin position="1"/>
        <end position="21"/>
    </location>
</feature>